<comment type="caution">
    <text evidence="2">The sequence shown here is derived from an EMBL/GenBank/DDBJ whole genome shotgun (WGS) entry which is preliminary data.</text>
</comment>
<dbReference type="AlphaFoldDB" id="A0A3S4QFP8"/>
<dbReference type="PANTHER" id="PTHR46060">
    <property type="entry name" value="MARINER MOS1 TRANSPOSASE-LIKE PROTEIN"/>
    <property type="match status" value="1"/>
</dbReference>
<evidence type="ECO:0000313" key="2">
    <source>
        <dbReference type="EMBL" id="RWS02908.1"/>
    </source>
</evidence>
<dbReference type="STRING" id="1965070.A0A3S4QFP8"/>
<dbReference type="Pfam" id="PF13358">
    <property type="entry name" value="DDE_3"/>
    <property type="match status" value="1"/>
</dbReference>
<dbReference type="Gene3D" id="3.30.420.10">
    <property type="entry name" value="Ribonuclease H-like superfamily/Ribonuclease H"/>
    <property type="match status" value="1"/>
</dbReference>
<sequence>RLANMAQDKGSPKVSGRTVQRYLKSIGWTKLVPFKSPYLTARMKATRRREPISALSNHPKTMGKTRQAIAVPKHSPAVMVWGAMSAQGLSPIAFIPGHIDSTKYAIVMDHNLLDTMNTLYSDGWLYQQDNAPVHTSKLTKKWFEDHGVRLITWPPGSPDLNPIEAKNPSNVNDLKAEIEKIWEEMSTSTIKSLIDSMPARLQKCIELNGETIKM</sequence>
<organism evidence="2 3">
    <name type="scientific">Dinothrombium tinctorium</name>
    <dbReference type="NCBI Taxonomy" id="1965070"/>
    <lineage>
        <taxon>Eukaryota</taxon>
        <taxon>Metazoa</taxon>
        <taxon>Ecdysozoa</taxon>
        <taxon>Arthropoda</taxon>
        <taxon>Chelicerata</taxon>
        <taxon>Arachnida</taxon>
        <taxon>Acari</taxon>
        <taxon>Acariformes</taxon>
        <taxon>Trombidiformes</taxon>
        <taxon>Prostigmata</taxon>
        <taxon>Anystina</taxon>
        <taxon>Parasitengona</taxon>
        <taxon>Trombidioidea</taxon>
        <taxon>Trombidiidae</taxon>
        <taxon>Dinothrombium</taxon>
    </lineage>
</organism>
<dbReference type="InterPro" id="IPR052709">
    <property type="entry name" value="Transposase-MT_Hybrid"/>
</dbReference>
<dbReference type="PANTHER" id="PTHR46060:SF1">
    <property type="entry name" value="MARINER MOS1 TRANSPOSASE-LIKE PROTEIN"/>
    <property type="match status" value="1"/>
</dbReference>
<dbReference type="EMBL" id="NCKU01007076">
    <property type="protein sequence ID" value="RWS02908.1"/>
    <property type="molecule type" value="Genomic_DNA"/>
</dbReference>
<keyword evidence="3" id="KW-1185">Reference proteome</keyword>
<evidence type="ECO:0000259" key="1">
    <source>
        <dbReference type="Pfam" id="PF13358"/>
    </source>
</evidence>
<proteinExistence type="predicted"/>
<dbReference type="Proteomes" id="UP000285301">
    <property type="component" value="Unassembled WGS sequence"/>
</dbReference>
<protein>
    <recommendedName>
        <fullName evidence="1">Tc1-like transposase DDE domain-containing protein</fullName>
    </recommendedName>
</protein>
<feature type="non-terminal residue" evidence="2">
    <location>
        <position position="1"/>
    </location>
</feature>
<accession>A0A3S4QFP8</accession>
<dbReference type="InterPro" id="IPR036397">
    <property type="entry name" value="RNaseH_sf"/>
</dbReference>
<feature type="domain" description="Tc1-like transposase DDE" evidence="1">
    <location>
        <begin position="61"/>
        <end position="167"/>
    </location>
</feature>
<name>A0A3S4QFP8_9ACAR</name>
<dbReference type="GO" id="GO:0003676">
    <property type="term" value="F:nucleic acid binding"/>
    <property type="evidence" value="ECO:0007669"/>
    <property type="project" value="InterPro"/>
</dbReference>
<reference evidence="2 3" key="1">
    <citation type="journal article" date="2018" name="Gigascience">
        <title>Genomes of trombidid mites reveal novel predicted allergens and laterally-transferred genes associated with secondary metabolism.</title>
        <authorList>
            <person name="Dong X."/>
            <person name="Chaisiri K."/>
            <person name="Xia D."/>
            <person name="Armstrong S.D."/>
            <person name="Fang Y."/>
            <person name="Donnelly M.J."/>
            <person name="Kadowaki T."/>
            <person name="McGarry J.W."/>
            <person name="Darby A.C."/>
            <person name="Makepeace B.L."/>
        </authorList>
    </citation>
    <scope>NUCLEOTIDE SEQUENCE [LARGE SCALE GENOMIC DNA]</scope>
    <source>
        <strain evidence="2">UoL-WK</strain>
    </source>
</reference>
<dbReference type="OrthoDB" id="10017160at2759"/>
<dbReference type="InterPro" id="IPR038717">
    <property type="entry name" value="Tc1-like_DDE_dom"/>
</dbReference>
<gene>
    <name evidence="2" type="ORF">B4U79_02750</name>
</gene>
<evidence type="ECO:0000313" key="3">
    <source>
        <dbReference type="Proteomes" id="UP000285301"/>
    </source>
</evidence>